<organism evidence="2 3">
    <name type="scientific">Lipomyces starkeyi NRRL Y-11557</name>
    <dbReference type="NCBI Taxonomy" id="675824"/>
    <lineage>
        <taxon>Eukaryota</taxon>
        <taxon>Fungi</taxon>
        <taxon>Dikarya</taxon>
        <taxon>Ascomycota</taxon>
        <taxon>Saccharomycotina</taxon>
        <taxon>Lipomycetes</taxon>
        <taxon>Lipomycetales</taxon>
        <taxon>Lipomycetaceae</taxon>
        <taxon>Lipomyces</taxon>
    </lineage>
</organism>
<dbReference type="EMBL" id="KV454293">
    <property type="protein sequence ID" value="ODQ73678.1"/>
    <property type="molecule type" value="Genomic_DNA"/>
</dbReference>
<dbReference type="OrthoDB" id="3519642at2759"/>
<dbReference type="InterPro" id="IPR032675">
    <property type="entry name" value="LRR_dom_sf"/>
</dbReference>
<dbReference type="CDD" id="cd09917">
    <property type="entry name" value="F-box_SF"/>
    <property type="match status" value="1"/>
</dbReference>
<dbReference type="SUPFAM" id="SSF81383">
    <property type="entry name" value="F-box domain"/>
    <property type="match status" value="1"/>
</dbReference>
<dbReference type="Gene3D" id="1.20.1280.50">
    <property type="match status" value="1"/>
</dbReference>
<dbReference type="Proteomes" id="UP000094385">
    <property type="component" value="Unassembled WGS sequence"/>
</dbReference>
<evidence type="ECO:0000313" key="2">
    <source>
        <dbReference type="EMBL" id="ODQ73678.1"/>
    </source>
</evidence>
<proteinExistence type="predicted"/>
<keyword evidence="3" id="KW-1185">Reference proteome</keyword>
<dbReference type="Pfam" id="PF12937">
    <property type="entry name" value="F-box-like"/>
    <property type="match status" value="1"/>
</dbReference>
<name>A0A1E3Q7X2_LIPST</name>
<dbReference type="PANTHER" id="PTHR38926:SF5">
    <property type="entry name" value="F-BOX AND LEUCINE-RICH REPEAT PROTEIN 6"/>
    <property type="match status" value="1"/>
</dbReference>
<dbReference type="InterPro" id="IPR001810">
    <property type="entry name" value="F-box_dom"/>
</dbReference>
<sequence length="669" mass="75962">MQNAIEMISTEPTNPLGYIREGKIYELLLEYARAMAVCKEGLDRADGRARFYMTLKSMYLAASDMKDMAGSSVGTINEAANPNGVDLFQKLPTEVLADILSYIPTHDLFSLQTVSKPWQQAIICTQKLWHVLDFTQTIQAVPISAVRSALRYAGGNVREVLISNIVHKDATACMNLLFRRGDSTDGGLETGAINKLRSFRADFCASFFTDWRHFGDRELNGFQNLEELRVRFENSPDVVDMFAVGLFPRLKVLDCYATYDLVKSYEAVTYLNAHRVLSENLRPQPQLRVLRLGGPTKIKDSFPYIWESKTYVTTVKGIQRLLNLTPKLEEFHCINIRYGDGIHRLVVHEDTSWAERLNLRELVPNLKVCNLDRSDLGGMPILPDSCESLYLDSSTCPRLCFRTASGMVLDNTDTAEFRMGVPLPAAVAMDWQLRDEYKNITELFVLGLARSEQLIDRLVRFDQHNLTSLNISFCRMDWSNVQYVSGDKVSMYMSEFSFTGLRVTIGYSVSALLCDMFPNLRKLGVAHTDLTDKALGSFQRLEQLEYIDISGNIQITADGVTRFLTREYKNKVGEAMGAAELSFTLYAQPEDYKKIGCHLKTLVVSYCFLGADSIESWAKLGVDVRMDLIALRDSDWLLSDVKNGNKHVLYEDVTESHWYSRQIREQRLQ</sequence>
<dbReference type="STRING" id="675824.A0A1E3Q7X2"/>
<evidence type="ECO:0000259" key="1">
    <source>
        <dbReference type="PROSITE" id="PS50181"/>
    </source>
</evidence>
<feature type="domain" description="F-box" evidence="1">
    <location>
        <begin position="85"/>
        <end position="132"/>
    </location>
</feature>
<dbReference type="SMART" id="SM00256">
    <property type="entry name" value="FBOX"/>
    <property type="match status" value="1"/>
</dbReference>
<protein>
    <recommendedName>
        <fullName evidence="1">F-box domain-containing protein</fullName>
    </recommendedName>
</protein>
<dbReference type="PANTHER" id="PTHR38926">
    <property type="entry name" value="F-BOX DOMAIN CONTAINING PROTEIN, EXPRESSED"/>
    <property type="match status" value="1"/>
</dbReference>
<dbReference type="AlphaFoldDB" id="A0A1E3Q7X2"/>
<dbReference type="InterPro" id="IPR036047">
    <property type="entry name" value="F-box-like_dom_sf"/>
</dbReference>
<gene>
    <name evidence="2" type="ORF">LIPSTDRAFT_70702</name>
</gene>
<dbReference type="SUPFAM" id="SSF52047">
    <property type="entry name" value="RNI-like"/>
    <property type="match status" value="1"/>
</dbReference>
<dbReference type="Gene3D" id="3.80.10.10">
    <property type="entry name" value="Ribonuclease Inhibitor"/>
    <property type="match status" value="1"/>
</dbReference>
<dbReference type="PROSITE" id="PS50181">
    <property type="entry name" value="FBOX"/>
    <property type="match status" value="1"/>
</dbReference>
<reference evidence="2 3" key="1">
    <citation type="journal article" date="2016" name="Proc. Natl. Acad. Sci. U.S.A.">
        <title>Comparative genomics of biotechnologically important yeasts.</title>
        <authorList>
            <person name="Riley R."/>
            <person name="Haridas S."/>
            <person name="Wolfe K.H."/>
            <person name="Lopes M.R."/>
            <person name="Hittinger C.T."/>
            <person name="Goeker M."/>
            <person name="Salamov A.A."/>
            <person name="Wisecaver J.H."/>
            <person name="Long T.M."/>
            <person name="Calvey C.H."/>
            <person name="Aerts A.L."/>
            <person name="Barry K.W."/>
            <person name="Choi C."/>
            <person name="Clum A."/>
            <person name="Coughlan A.Y."/>
            <person name="Deshpande S."/>
            <person name="Douglass A.P."/>
            <person name="Hanson S.J."/>
            <person name="Klenk H.-P."/>
            <person name="LaButti K.M."/>
            <person name="Lapidus A."/>
            <person name="Lindquist E.A."/>
            <person name="Lipzen A.M."/>
            <person name="Meier-Kolthoff J.P."/>
            <person name="Ohm R.A."/>
            <person name="Otillar R.P."/>
            <person name="Pangilinan J.L."/>
            <person name="Peng Y."/>
            <person name="Rokas A."/>
            <person name="Rosa C.A."/>
            <person name="Scheuner C."/>
            <person name="Sibirny A.A."/>
            <person name="Slot J.C."/>
            <person name="Stielow J.B."/>
            <person name="Sun H."/>
            <person name="Kurtzman C.P."/>
            <person name="Blackwell M."/>
            <person name="Grigoriev I.V."/>
            <person name="Jeffries T.W."/>
        </authorList>
    </citation>
    <scope>NUCLEOTIDE SEQUENCE [LARGE SCALE GENOMIC DNA]</scope>
    <source>
        <strain evidence="2 3">NRRL Y-11557</strain>
    </source>
</reference>
<accession>A0A1E3Q7X2</accession>
<evidence type="ECO:0000313" key="3">
    <source>
        <dbReference type="Proteomes" id="UP000094385"/>
    </source>
</evidence>